<reference evidence="1 3" key="1">
    <citation type="submission" date="2019-07" db="EMBL/GenBank/DDBJ databases">
        <title>Draft genome assembly of a fouling barnacle, Amphibalanus amphitrite (Darwin, 1854): The first reference genome for Thecostraca.</title>
        <authorList>
            <person name="Kim W."/>
        </authorList>
    </citation>
    <scope>NUCLEOTIDE SEQUENCE [LARGE SCALE GENOMIC DNA]</scope>
    <source>
        <strain evidence="1">SNU_AA5</strain>
        <tissue evidence="1">Soma without cirri and trophi</tissue>
    </source>
</reference>
<gene>
    <name evidence="1" type="ORF">FJT64_013212</name>
    <name evidence="2" type="ORF">FJT64_020629</name>
</gene>
<dbReference type="Proteomes" id="UP000440578">
    <property type="component" value="Unassembled WGS sequence"/>
</dbReference>
<evidence type="ECO:0000313" key="1">
    <source>
        <dbReference type="EMBL" id="KAF0288435.1"/>
    </source>
</evidence>
<proteinExistence type="predicted"/>
<evidence type="ECO:0000313" key="2">
    <source>
        <dbReference type="EMBL" id="KAF0308120.1"/>
    </source>
</evidence>
<accession>A0A6A4V495</accession>
<protein>
    <submittedName>
        <fullName evidence="1">Uncharacterized protein</fullName>
    </submittedName>
</protein>
<dbReference type="AlphaFoldDB" id="A0A6A4V495"/>
<name>A0A6A4V495_AMPAM</name>
<sequence length="97" mass="11446">MTGEDQPKPKSQVHKLFYMNQMNEAYLSDEKVLKSILKKNRAHGERITRQDMVDNTSILDRENNMWKLRILEAAYILEHCPSMCDQREHRGRITLTG</sequence>
<organism evidence="1 3">
    <name type="scientific">Amphibalanus amphitrite</name>
    <name type="common">Striped barnacle</name>
    <name type="synonym">Balanus amphitrite</name>
    <dbReference type="NCBI Taxonomy" id="1232801"/>
    <lineage>
        <taxon>Eukaryota</taxon>
        <taxon>Metazoa</taxon>
        <taxon>Ecdysozoa</taxon>
        <taxon>Arthropoda</taxon>
        <taxon>Crustacea</taxon>
        <taxon>Multicrustacea</taxon>
        <taxon>Cirripedia</taxon>
        <taxon>Thoracica</taxon>
        <taxon>Thoracicalcarea</taxon>
        <taxon>Balanomorpha</taxon>
        <taxon>Balanoidea</taxon>
        <taxon>Balanidae</taxon>
        <taxon>Amphibalaninae</taxon>
        <taxon>Amphibalanus</taxon>
    </lineage>
</organism>
<dbReference type="EMBL" id="VIIS01002113">
    <property type="protein sequence ID" value="KAF0288435.1"/>
    <property type="molecule type" value="Genomic_DNA"/>
</dbReference>
<keyword evidence="3" id="KW-1185">Reference proteome</keyword>
<dbReference type="EMBL" id="VIIS01000512">
    <property type="protein sequence ID" value="KAF0308120.1"/>
    <property type="molecule type" value="Genomic_DNA"/>
</dbReference>
<comment type="caution">
    <text evidence="1">The sequence shown here is derived from an EMBL/GenBank/DDBJ whole genome shotgun (WGS) entry which is preliminary data.</text>
</comment>
<evidence type="ECO:0000313" key="3">
    <source>
        <dbReference type="Proteomes" id="UP000440578"/>
    </source>
</evidence>